<sequence>MDVVVEKGVSMNGNADVSGSKGTSCLEDHGDGMQSPLKHGNRQDANQGETRQVSFRDMVMGHAANDSQIADLDVLEVEITDADVSIGKEGLLPEIKFSKRPAGRPLKPSPLGYEGGSIYGPWMQAQGSKRRSMLARKYAPAATSGATLQVGGSGSRFSTLNLEDDSTEIVADANDAHLRELVINAGPIAAAKGKDIGLTDVGSSKGTDLRKGRARDEVYSSLDALRNFSSEAPQLGLDTVVEANKDNVDVNSPVHVKSVAAKGSIIRMNSSLNSKSHMVVRIDDDGSRNVSRNVGDRSMSGPIRSSGVRSANRMAASAKSIYKQGPRLHKKEIKKGPDKPVLGDWLPPTLTNVSSKNSIGSTGGTNNGRPLEGDPSTGVKPDDKV</sequence>
<gene>
    <name evidence="2" type="ORF">V6N12_027802</name>
</gene>
<accession>A0ABR2F3Z3</accession>
<evidence type="ECO:0000313" key="3">
    <source>
        <dbReference type="Proteomes" id="UP001472677"/>
    </source>
</evidence>
<comment type="caution">
    <text evidence="2">The sequence shown here is derived from an EMBL/GenBank/DDBJ whole genome shotgun (WGS) entry which is preliminary data.</text>
</comment>
<feature type="region of interest" description="Disordered" evidence="1">
    <location>
        <begin position="1"/>
        <end position="48"/>
    </location>
</feature>
<proteinExistence type="predicted"/>
<evidence type="ECO:0000313" key="2">
    <source>
        <dbReference type="EMBL" id="KAK8571728.1"/>
    </source>
</evidence>
<evidence type="ECO:0000256" key="1">
    <source>
        <dbReference type="SAM" id="MobiDB-lite"/>
    </source>
</evidence>
<feature type="compositionally biased region" description="Polar residues" evidence="1">
    <location>
        <begin position="11"/>
        <end position="23"/>
    </location>
</feature>
<dbReference type="Proteomes" id="UP001472677">
    <property type="component" value="Unassembled WGS sequence"/>
</dbReference>
<organism evidence="2 3">
    <name type="scientific">Hibiscus sabdariffa</name>
    <name type="common">roselle</name>
    <dbReference type="NCBI Taxonomy" id="183260"/>
    <lineage>
        <taxon>Eukaryota</taxon>
        <taxon>Viridiplantae</taxon>
        <taxon>Streptophyta</taxon>
        <taxon>Embryophyta</taxon>
        <taxon>Tracheophyta</taxon>
        <taxon>Spermatophyta</taxon>
        <taxon>Magnoliopsida</taxon>
        <taxon>eudicotyledons</taxon>
        <taxon>Gunneridae</taxon>
        <taxon>Pentapetalae</taxon>
        <taxon>rosids</taxon>
        <taxon>malvids</taxon>
        <taxon>Malvales</taxon>
        <taxon>Malvaceae</taxon>
        <taxon>Malvoideae</taxon>
        <taxon>Hibiscus</taxon>
    </lineage>
</organism>
<feature type="region of interest" description="Disordered" evidence="1">
    <location>
        <begin position="283"/>
        <end position="385"/>
    </location>
</feature>
<protein>
    <recommendedName>
        <fullName evidence="4">Erect panicle 2 protein</fullName>
    </recommendedName>
</protein>
<keyword evidence="3" id="KW-1185">Reference proteome</keyword>
<dbReference type="EMBL" id="JBBPBM010000008">
    <property type="protein sequence ID" value="KAK8571728.1"/>
    <property type="molecule type" value="Genomic_DNA"/>
</dbReference>
<evidence type="ECO:0008006" key="4">
    <source>
        <dbReference type="Google" id="ProtNLM"/>
    </source>
</evidence>
<reference evidence="2 3" key="1">
    <citation type="journal article" date="2024" name="G3 (Bethesda)">
        <title>Genome assembly of Hibiscus sabdariffa L. provides insights into metabolisms of medicinal natural products.</title>
        <authorList>
            <person name="Kim T."/>
        </authorList>
    </citation>
    <scope>NUCLEOTIDE SEQUENCE [LARGE SCALE GENOMIC DNA]</scope>
    <source>
        <strain evidence="2">TK-2024</strain>
        <tissue evidence="2">Old leaves</tissue>
    </source>
</reference>
<name>A0ABR2F3Z3_9ROSI</name>